<dbReference type="AlphaFoldDB" id="D3BH04"/>
<dbReference type="GO" id="GO:0008270">
    <property type="term" value="F:zinc ion binding"/>
    <property type="evidence" value="ECO:0007669"/>
    <property type="project" value="UniProtKB-KW"/>
</dbReference>
<dbReference type="EMBL" id="ADBJ01000035">
    <property type="protein sequence ID" value="EFA79388.1"/>
    <property type="molecule type" value="Genomic_DNA"/>
</dbReference>
<organism evidence="13 14">
    <name type="scientific">Heterostelium pallidum (strain ATCC 26659 / Pp 5 / PN500)</name>
    <name type="common">Cellular slime mold</name>
    <name type="synonym">Polysphondylium pallidum</name>
    <dbReference type="NCBI Taxonomy" id="670386"/>
    <lineage>
        <taxon>Eukaryota</taxon>
        <taxon>Amoebozoa</taxon>
        <taxon>Evosea</taxon>
        <taxon>Eumycetozoa</taxon>
        <taxon>Dictyostelia</taxon>
        <taxon>Acytosteliales</taxon>
        <taxon>Acytosteliaceae</taxon>
        <taxon>Heterostelium</taxon>
    </lineage>
</organism>
<dbReference type="SMART" id="SM00325">
    <property type="entry name" value="RhoGEF"/>
    <property type="match status" value="1"/>
</dbReference>
<evidence type="ECO:0000259" key="11">
    <source>
        <dbReference type="PROSITE" id="PS50010"/>
    </source>
</evidence>
<feature type="compositionally biased region" description="Basic and acidic residues" evidence="9">
    <location>
        <begin position="13"/>
        <end position="23"/>
    </location>
</feature>
<feature type="compositionally biased region" description="Pro residues" evidence="9">
    <location>
        <begin position="848"/>
        <end position="862"/>
    </location>
</feature>
<dbReference type="Proteomes" id="UP000001396">
    <property type="component" value="Unassembled WGS sequence"/>
</dbReference>
<name>D3BH04_HETP5</name>
<dbReference type="GO" id="GO:0035556">
    <property type="term" value="P:intracellular signal transduction"/>
    <property type="evidence" value="ECO:0007669"/>
    <property type="project" value="InterPro"/>
</dbReference>
<feature type="compositionally biased region" description="Polar residues" evidence="9">
    <location>
        <begin position="774"/>
        <end position="795"/>
    </location>
</feature>
<evidence type="ECO:0000256" key="1">
    <source>
        <dbReference type="ARBA" id="ARBA00004245"/>
    </source>
</evidence>
<dbReference type="GO" id="GO:0005085">
    <property type="term" value="F:guanyl-nucleotide exchange factor activity"/>
    <property type="evidence" value="ECO:0007669"/>
    <property type="project" value="UniProtKB-KW"/>
</dbReference>
<keyword evidence="7" id="KW-0206">Cytoskeleton</keyword>
<sequence>MEDIHEQVQAQAQEHEQEYHQQHSDVGYYDENNIEYYQYDENGQPLQHDTQLQQQQQDYYYEQEDYEKLQQQQDEYYENELKHQQQQQQTVQQSTEVYYDEAIAVGDSGQLEIGEVASINSSGEVNFRQETESNNAISESIDLSSIGSLPEEIVETDTHRNKLVKEVISSERNYLNHLNTVIQIYLDPLRNNRPAVLETEYIVSIFSCIEKIKDLSEEVLADLVEILESGSENVGRPFLSRRTRYQDYIQYGKNHGDAIELISKLNEKKPSFVSFLQQVRDINSKKLDLPSYLIMPVQRMPRIKLLLQDILEQTEQEHVDYNDIKDALEMISSTTKILNEEIRKHENKLKVQKIQNELVGGPRIITDSRVFVREGSMMKVCRKVPKSRWFFMFSDILIYTSVSTTPNSSGSTVVGPYVNNRDAPTSYTFHRMMNLNDIKIKDLKDKENQKNAFQIISSTEKSFTVYTETPKEKNNWLEDFKLLSIKFVSENQSQNIHDLESTEVPVWVPDKEANKCMFCNDHFTVINRRHHCRNCGKVVCGSCSPGKKLLPHVKKHKPVRVCLFCFDFISMNEKKDESSPAPGGIKPASSSPQLSRSNTFQKLLDINGKKKTSESRMSGGDADGGAGASHHSGRSHSIGGTLRRLKHLAIKPSDQVKTMKEQNTKEKILAEEEKNLNRAQSEPYLITKSKVALPIVGGPPPRLMSASENGSRRSNTISMKNNTIPLTPTPPAPTTSPQSAPSASSLIQNRRSKNEGGVVLTPTPPAPTTLPPYQHQSATNISQLQSAEQQPQSNGEIAPPVPPRTSRTYSQPPPPTQPQLKAIIEQQKNPLSNSTGSSGMAGPNKPFMKPPPLRKNTPPKPITPDLNNGAPLNPTTQTPPLPTQPQRKSAENTTPTATAPIRKPPISAAKPQVSTPNQASHSGSEIIRPSNPLVNPKRTSGSEIIGGSSSGRPLPTPAPAAPVTTEAVPPPSSESRKSNSEILRPTPPFVAKRTLSTANGVDNVQPSNELNEQQQQQPPVSLPPRRNTLTKPIAPIASAPTSSDSNETTTSTTTATTASNVMPPRKLSNGPLPIRKPGAPLPTPPTTATPTPVNPTPTTTAAPTTTTTATSATKVFPSRGRPLPTPPV</sequence>
<evidence type="ECO:0000256" key="7">
    <source>
        <dbReference type="ARBA" id="ARBA00023212"/>
    </source>
</evidence>
<keyword evidence="6" id="KW-0862">Zinc</keyword>
<evidence type="ECO:0000256" key="4">
    <source>
        <dbReference type="ARBA" id="ARBA00022723"/>
    </source>
</evidence>
<dbReference type="GO" id="GO:0005737">
    <property type="term" value="C:cytoplasm"/>
    <property type="evidence" value="ECO:0007669"/>
    <property type="project" value="TreeGrafter"/>
</dbReference>
<feature type="domain" description="FYVE-type" evidence="12">
    <location>
        <begin position="510"/>
        <end position="570"/>
    </location>
</feature>
<dbReference type="InterPro" id="IPR013083">
    <property type="entry name" value="Znf_RING/FYVE/PHD"/>
</dbReference>
<accession>D3BH04</accession>
<dbReference type="OMA" id="YTFHRMM"/>
<feature type="domain" description="DH" evidence="11">
    <location>
        <begin position="159"/>
        <end position="341"/>
    </location>
</feature>
<feature type="compositionally biased region" description="Low complexity" evidence="9">
    <location>
        <begin position="1096"/>
        <end position="1113"/>
    </location>
</feature>
<dbReference type="InterPro" id="IPR011993">
    <property type="entry name" value="PH-like_dom_sf"/>
</dbReference>
<evidence type="ECO:0000313" key="13">
    <source>
        <dbReference type="EMBL" id="EFA79388.1"/>
    </source>
</evidence>
<dbReference type="SUPFAM" id="SSF48065">
    <property type="entry name" value="DBL homology domain (DH-domain)"/>
    <property type="match status" value="1"/>
</dbReference>
<dbReference type="SMART" id="SM00064">
    <property type="entry name" value="FYVE"/>
    <property type="match status" value="1"/>
</dbReference>
<gene>
    <name evidence="13" type="primary">gxcX</name>
    <name evidence="13" type="ORF">PPL_07806</name>
</gene>
<dbReference type="InterPro" id="IPR055251">
    <property type="entry name" value="SOS1_NGEF_PH"/>
</dbReference>
<dbReference type="InterPro" id="IPR011011">
    <property type="entry name" value="Znf_FYVE_PHD"/>
</dbReference>
<evidence type="ECO:0000256" key="9">
    <source>
        <dbReference type="SAM" id="MobiDB-lite"/>
    </source>
</evidence>
<dbReference type="Pfam" id="PF00621">
    <property type="entry name" value="RhoGEF"/>
    <property type="match status" value="1"/>
</dbReference>
<dbReference type="SMART" id="SM00233">
    <property type="entry name" value="PH"/>
    <property type="match status" value="1"/>
</dbReference>
<dbReference type="Pfam" id="PF22697">
    <property type="entry name" value="SOS1_NGEF_PH"/>
    <property type="match status" value="1"/>
</dbReference>
<feature type="compositionally biased region" description="Low complexity" evidence="9">
    <location>
        <begin position="1005"/>
        <end position="1019"/>
    </location>
</feature>
<dbReference type="CDD" id="cd00160">
    <property type="entry name" value="RhoGEF"/>
    <property type="match status" value="1"/>
</dbReference>
<dbReference type="SUPFAM" id="SSF50729">
    <property type="entry name" value="PH domain-like"/>
    <property type="match status" value="1"/>
</dbReference>
<dbReference type="Gene3D" id="1.20.900.10">
    <property type="entry name" value="Dbl homology (DH) domain"/>
    <property type="match status" value="1"/>
</dbReference>
<dbReference type="InParanoid" id="D3BH04"/>
<dbReference type="GO" id="GO:0005856">
    <property type="term" value="C:cytoskeleton"/>
    <property type="evidence" value="ECO:0007669"/>
    <property type="project" value="UniProtKB-SubCell"/>
</dbReference>
<dbReference type="Gene3D" id="3.30.40.10">
    <property type="entry name" value="Zinc/RING finger domain, C3HC4 (zinc finger)"/>
    <property type="match status" value="1"/>
</dbReference>
<dbReference type="PROSITE" id="PS50178">
    <property type="entry name" value="ZF_FYVE"/>
    <property type="match status" value="1"/>
</dbReference>
<feature type="compositionally biased region" description="Polar residues" evidence="9">
    <location>
        <begin position="706"/>
        <end position="722"/>
    </location>
</feature>
<dbReference type="GeneID" id="31363287"/>
<reference evidence="13 14" key="1">
    <citation type="journal article" date="2011" name="Genome Res.">
        <title>Phylogeny-wide analysis of social amoeba genomes highlights ancient origins for complex intercellular communication.</title>
        <authorList>
            <person name="Heidel A.J."/>
            <person name="Lawal H.M."/>
            <person name="Felder M."/>
            <person name="Schilde C."/>
            <person name="Helps N.R."/>
            <person name="Tunggal B."/>
            <person name="Rivero F."/>
            <person name="John U."/>
            <person name="Schleicher M."/>
            <person name="Eichinger L."/>
            <person name="Platzer M."/>
            <person name="Noegel A.A."/>
            <person name="Schaap P."/>
            <person name="Gloeckner G."/>
        </authorList>
    </citation>
    <scope>NUCLEOTIDE SEQUENCE [LARGE SCALE GENOMIC DNA]</scope>
    <source>
        <strain evidence="14">ATCC 26659 / Pp 5 / PN500</strain>
    </source>
</reference>
<dbReference type="InterPro" id="IPR017455">
    <property type="entry name" value="Znf_FYVE-rel"/>
</dbReference>
<feature type="region of interest" description="Disordered" evidence="9">
    <location>
        <begin position="697"/>
        <end position="818"/>
    </location>
</feature>
<dbReference type="PANTHER" id="PTHR12673">
    <property type="entry name" value="FACIOGENITAL DYSPLASIA PROTEIN"/>
    <property type="match status" value="1"/>
</dbReference>
<evidence type="ECO:0000259" key="10">
    <source>
        <dbReference type="PROSITE" id="PS50003"/>
    </source>
</evidence>
<feature type="region of interest" description="Disordered" evidence="9">
    <location>
        <begin position="1"/>
        <end position="28"/>
    </location>
</feature>
<comment type="subcellular location">
    <subcellularLocation>
        <location evidence="1">Cytoplasm</location>
        <location evidence="1">Cytoskeleton</location>
    </subcellularLocation>
</comment>
<dbReference type="InterPro" id="IPR001849">
    <property type="entry name" value="PH_domain"/>
</dbReference>
<feature type="compositionally biased region" description="Low complexity" evidence="9">
    <location>
        <begin position="941"/>
        <end position="953"/>
    </location>
</feature>
<evidence type="ECO:0000256" key="6">
    <source>
        <dbReference type="ARBA" id="ARBA00022833"/>
    </source>
</evidence>
<feature type="compositionally biased region" description="Pro residues" evidence="9">
    <location>
        <begin position="1079"/>
        <end position="1095"/>
    </location>
</feature>
<dbReference type="InterPro" id="IPR000306">
    <property type="entry name" value="Znf_FYVE"/>
</dbReference>
<feature type="domain" description="PH" evidence="10">
    <location>
        <begin position="370"/>
        <end position="485"/>
    </location>
</feature>
<dbReference type="InterPro" id="IPR037871">
    <property type="entry name" value="PH_Phafin"/>
</dbReference>
<keyword evidence="3" id="KW-0344">Guanine-nucleotide releasing factor</keyword>
<dbReference type="PROSITE" id="PS50003">
    <property type="entry name" value="PH_DOMAIN"/>
    <property type="match status" value="1"/>
</dbReference>
<feature type="compositionally biased region" description="Polar residues" evidence="9">
    <location>
        <begin position="588"/>
        <end position="601"/>
    </location>
</feature>
<evidence type="ECO:0000256" key="3">
    <source>
        <dbReference type="ARBA" id="ARBA00022658"/>
    </source>
</evidence>
<dbReference type="InterPro" id="IPR035899">
    <property type="entry name" value="DBL_dom_sf"/>
</dbReference>
<keyword evidence="4" id="KW-0479">Metal-binding</keyword>
<dbReference type="SUPFAM" id="SSF57903">
    <property type="entry name" value="FYVE/PHD zinc finger"/>
    <property type="match status" value="1"/>
</dbReference>
<dbReference type="InterPro" id="IPR051092">
    <property type="entry name" value="FYVE_RhoGEF_PH"/>
</dbReference>
<feature type="compositionally biased region" description="Polar residues" evidence="9">
    <location>
        <begin position="912"/>
        <end position="923"/>
    </location>
</feature>
<evidence type="ECO:0000259" key="12">
    <source>
        <dbReference type="PROSITE" id="PS50178"/>
    </source>
</evidence>
<dbReference type="CDD" id="cd01218">
    <property type="entry name" value="PH_Phafin2-like"/>
    <property type="match status" value="1"/>
</dbReference>
<keyword evidence="2" id="KW-0963">Cytoplasm</keyword>
<feature type="region of interest" description="Disordered" evidence="9">
    <location>
        <begin position="574"/>
        <end position="641"/>
    </location>
</feature>
<dbReference type="InterPro" id="IPR001331">
    <property type="entry name" value="GDS_CDC24_CS"/>
</dbReference>
<feature type="region of interest" description="Disordered" evidence="9">
    <location>
        <begin position="830"/>
        <end position="1128"/>
    </location>
</feature>
<protein>
    <submittedName>
        <fullName evidence="13">Pleckstrin domain-containing protein</fullName>
    </submittedName>
</protein>
<proteinExistence type="predicted"/>
<comment type="caution">
    <text evidence="13">The sequence shown here is derived from an EMBL/GenBank/DDBJ whole genome shotgun (WGS) entry which is preliminary data.</text>
</comment>
<feature type="compositionally biased region" description="Low complexity" evidence="9">
    <location>
        <begin position="1041"/>
        <end position="1060"/>
    </location>
</feature>
<feature type="compositionally biased region" description="Polar residues" evidence="9">
    <location>
        <begin position="994"/>
        <end position="1004"/>
    </location>
</feature>
<dbReference type="PROSITE" id="PS50010">
    <property type="entry name" value="DH_2"/>
    <property type="match status" value="1"/>
</dbReference>
<dbReference type="InterPro" id="IPR000219">
    <property type="entry name" value="DH_dom"/>
</dbReference>
<evidence type="ECO:0000256" key="8">
    <source>
        <dbReference type="PROSITE-ProRule" id="PRU00091"/>
    </source>
</evidence>
<keyword evidence="14" id="KW-1185">Reference proteome</keyword>
<evidence type="ECO:0000256" key="5">
    <source>
        <dbReference type="ARBA" id="ARBA00022771"/>
    </source>
</evidence>
<dbReference type="Pfam" id="PF01363">
    <property type="entry name" value="FYVE"/>
    <property type="match status" value="1"/>
</dbReference>
<dbReference type="Gene3D" id="2.30.29.30">
    <property type="entry name" value="Pleckstrin-homology domain (PH domain)/Phosphotyrosine-binding domain (PTB)"/>
    <property type="match status" value="1"/>
</dbReference>
<dbReference type="RefSeq" id="XP_020431509.1">
    <property type="nucleotide sequence ID" value="XM_020578640.1"/>
</dbReference>
<feature type="compositionally biased region" description="Low complexity" evidence="9">
    <location>
        <begin position="735"/>
        <end position="748"/>
    </location>
</feature>
<keyword evidence="5 8" id="KW-0863">Zinc-finger</keyword>
<dbReference type="PANTHER" id="PTHR12673:SF62">
    <property type="entry name" value="PLECKSTRIN DOMAIN-CONTAINING PROTEIN"/>
    <property type="match status" value="1"/>
</dbReference>
<dbReference type="STRING" id="670386.D3BH04"/>
<evidence type="ECO:0000313" key="14">
    <source>
        <dbReference type="Proteomes" id="UP000001396"/>
    </source>
</evidence>
<evidence type="ECO:0000256" key="2">
    <source>
        <dbReference type="ARBA" id="ARBA00022490"/>
    </source>
</evidence>
<dbReference type="PROSITE" id="PS00741">
    <property type="entry name" value="DH_1"/>
    <property type="match status" value="1"/>
</dbReference>